<dbReference type="InterPro" id="IPR015943">
    <property type="entry name" value="WD40/YVTN_repeat-like_dom_sf"/>
</dbReference>
<evidence type="ECO:0000256" key="1">
    <source>
        <dbReference type="SAM" id="MobiDB-lite"/>
    </source>
</evidence>
<dbReference type="Gene3D" id="2.130.10.10">
    <property type="entry name" value="YVTN repeat-like/Quinoprotein amine dehydrogenase"/>
    <property type="match status" value="1"/>
</dbReference>
<accession>A0AAD7JTN8</accession>
<evidence type="ECO:0000313" key="3">
    <source>
        <dbReference type="Proteomes" id="UP001215598"/>
    </source>
</evidence>
<dbReference type="Proteomes" id="UP001215598">
    <property type="component" value="Unassembled WGS sequence"/>
</dbReference>
<dbReference type="SUPFAM" id="SSF50978">
    <property type="entry name" value="WD40 repeat-like"/>
    <property type="match status" value="1"/>
</dbReference>
<feature type="non-terminal residue" evidence="2">
    <location>
        <position position="253"/>
    </location>
</feature>
<reference evidence="2" key="1">
    <citation type="submission" date="2023-03" db="EMBL/GenBank/DDBJ databases">
        <title>Massive genome expansion in bonnet fungi (Mycena s.s.) driven by repeated elements and novel gene families across ecological guilds.</title>
        <authorList>
            <consortium name="Lawrence Berkeley National Laboratory"/>
            <person name="Harder C.B."/>
            <person name="Miyauchi S."/>
            <person name="Viragh M."/>
            <person name="Kuo A."/>
            <person name="Thoen E."/>
            <person name="Andreopoulos B."/>
            <person name="Lu D."/>
            <person name="Skrede I."/>
            <person name="Drula E."/>
            <person name="Henrissat B."/>
            <person name="Morin E."/>
            <person name="Kohler A."/>
            <person name="Barry K."/>
            <person name="LaButti K."/>
            <person name="Morin E."/>
            <person name="Salamov A."/>
            <person name="Lipzen A."/>
            <person name="Mereny Z."/>
            <person name="Hegedus B."/>
            <person name="Baldrian P."/>
            <person name="Stursova M."/>
            <person name="Weitz H."/>
            <person name="Taylor A."/>
            <person name="Grigoriev I.V."/>
            <person name="Nagy L.G."/>
            <person name="Martin F."/>
            <person name="Kauserud H."/>
        </authorList>
    </citation>
    <scope>NUCLEOTIDE SEQUENCE</scope>
    <source>
        <strain evidence="2">CBHHK182m</strain>
    </source>
</reference>
<gene>
    <name evidence="2" type="ORF">B0H16DRAFT_1306031</name>
</gene>
<sequence>DDAVMTLAEDGVLGKWTRIQNQWQWGRIINVGLEAGLEIQKRAPEEVVCLAYARDKIAVAFPKSGVKVWMWHKGSWRAQRSIMRPNVTALKFIDGGDALLGGTREGVVWHCAVPNGTMKVYAFLQSSITSISTTHSRSGALVAQARGSACLLSLGAQDEQRVGQTSSSRSGSNASQIESKLDAVYATYGRNVVFGAADGCLLVWDGTGGKGKGKGKEREREKAGGSGEGGVVCGLEWDGEWADGVGECALIGI</sequence>
<dbReference type="AlphaFoldDB" id="A0AAD7JTN8"/>
<feature type="compositionally biased region" description="Basic and acidic residues" evidence="1">
    <location>
        <begin position="214"/>
        <end position="223"/>
    </location>
</feature>
<keyword evidence="3" id="KW-1185">Reference proteome</keyword>
<dbReference type="EMBL" id="JARKIB010000015">
    <property type="protein sequence ID" value="KAJ7771541.1"/>
    <property type="molecule type" value="Genomic_DNA"/>
</dbReference>
<name>A0AAD7JTN8_9AGAR</name>
<feature type="region of interest" description="Disordered" evidence="1">
    <location>
        <begin position="208"/>
        <end position="227"/>
    </location>
</feature>
<proteinExistence type="predicted"/>
<organism evidence="2 3">
    <name type="scientific">Mycena metata</name>
    <dbReference type="NCBI Taxonomy" id="1033252"/>
    <lineage>
        <taxon>Eukaryota</taxon>
        <taxon>Fungi</taxon>
        <taxon>Dikarya</taxon>
        <taxon>Basidiomycota</taxon>
        <taxon>Agaricomycotina</taxon>
        <taxon>Agaricomycetes</taxon>
        <taxon>Agaricomycetidae</taxon>
        <taxon>Agaricales</taxon>
        <taxon>Marasmiineae</taxon>
        <taxon>Mycenaceae</taxon>
        <taxon>Mycena</taxon>
    </lineage>
</organism>
<comment type="caution">
    <text evidence="2">The sequence shown here is derived from an EMBL/GenBank/DDBJ whole genome shotgun (WGS) entry which is preliminary data.</text>
</comment>
<protein>
    <submittedName>
        <fullName evidence="2">Uncharacterized protein</fullName>
    </submittedName>
</protein>
<dbReference type="InterPro" id="IPR036322">
    <property type="entry name" value="WD40_repeat_dom_sf"/>
</dbReference>
<evidence type="ECO:0000313" key="2">
    <source>
        <dbReference type="EMBL" id="KAJ7771541.1"/>
    </source>
</evidence>